<keyword evidence="14" id="KW-1185">Reference proteome</keyword>
<dbReference type="PANTHER" id="PTHR30075">
    <property type="entry name" value="GLYCYL-TRNA SYNTHETASE"/>
    <property type="match status" value="1"/>
</dbReference>
<evidence type="ECO:0000256" key="9">
    <source>
        <dbReference type="ARBA" id="ARBA00023146"/>
    </source>
</evidence>
<dbReference type="PRINTS" id="PR01045">
    <property type="entry name" value="TRNASYNTHGB"/>
</dbReference>
<name>A0A248VDS3_9BURK</name>
<comment type="similarity">
    <text evidence="2 11">Belongs to the class-II aminoacyl-tRNA synthetase family.</text>
</comment>
<dbReference type="KEGG" id="parb:CJU94_02830"/>
<evidence type="ECO:0000256" key="4">
    <source>
        <dbReference type="ARBA" id="ARBA00022490"/>
    </source>
</evidence>
<gene>
    <name evidence="11" type="primary">glyS</name>
    <name evidence="13" type="ORF">CJU94_02830</name>
</gene>
<keyword evidence="8 11" id="KW-0648">Protein biosynthesis</keyword>
<dbReference type="InterPro" id="IPR008909">
    <property type="entry name" value="DALR_anticod-bd"/>
</dbReference>
<sequence>MTQPHQATLLVELLTEELPPKALARLGDAFAEGIAQRLAARDLVEGELSFERYATPRRLAVTIRNVRAVAPERHVREKVLPVSVALDKDGQPTAPLAKKLAALGFPDFSVNDLERAQDGKAEAFFLRYAAPGATLAEGLQGALDETLARLPIPKVMTYQRPDGTNVQFVRPAHRLIALHGEQIVAVSALGIDADDTTLGHRFLSEGFVQIQHADSYAETLLHKGRVVANFSDRKETIRTHLLAQANGDQVVMPESLLDEVTSLVEWPVVYACRFEDEFLQVPQECLILTMQTNQKYFALTDANGKLRSRFLIVSNIETSTPGDIVEGNERVVRPRLADAKFFFEQDKKKSLADRVPLLANVVYHNKLGSALQRVERVEALAGAIAGLIGADVALARRAARLAKADLITDMVGEFPELQGTMGTYYARHDGEPEEVALACSEHYQPRFSGDALPATATGTVVALADKLETLVGIWGIGLQPTGEKDPFALRRHALGVLRILVEKQLPVDLIELLRTAYAQFAAVPNIADSTQAIYEFCMDRLRGLLRERGYAPGEIDAVLALNPTRLDDIVARLDAVREFASLAEAASLAAANKRISNILKKSEHAATGGVQVALLVEAAEKALHAQLEQVAPRVQSQLAARDYTGALTALAALREPVDTFFNDVMVNAEDPALRANRLALLGALHQQMNCVADISRLAA</sequence>
<dbReference type="Pfam" id="PF02092">
    <property type="entry name" value="tRNA_synt_2f"/>
    <property type="match status" value="1"/>
</dbReference>
<dbReference type="InterPro" id="IPR006194">
    <property type="entry name" value="Gly-tRNA-synth_heterodimer"/>
</dbReference>
<dbReference type="RefSeq" id="WP_095417464.1">
    <property type="nucleotide sequence ID" value="NZ_CP022989.1"/>
</dbReference>
<evidence type="ECO:0000256" key="3">
    <source>
        <dbReference type="ARBA" id="ARBA00011209"/>
    </source>
</evidence>
<evidence type="ECO:0000256" key="5">
    <source>
        <dbReference type="ARBA" id="ARBA00022598"/>
    </source>
</evidence>
<reference evidence="13 14" key="1">
    <citation type="submission" date="2017-08" db="EMBL/GenBank/DDBJ databases">
        <title>Identification and genetic characteristics of simultaneous BTEX- and naphthalene-degrading Paraburkholderia sp. BN5 isolated from petroleum-contaminated soil.</title>
        <authorList>
            <person name="Lee Y."/>
            <person name="Jeon C.O."/>
        </authorList>
    </citation>
    <scope>NUCLEOTIDE SEQUENCE [LARGE SCALE GENOMIC DNA]</scope>
    <source>
        <strain evidence="13 14">BN5</strain>
    </source>
</reference>
<keyword evidence="6 11" id="KW-0547">Nucleotide-binding</keyword>
<dbReference type="EC" id="6.1.1.14" evidence="11"/>
<dbReference type="OrthoDB" id="9775440at2"/>
<evidence type="ECO:0000256" key="6">
    <source>
        <dbReference type="ARBA" id="ARBA00022741"/>
    </source>
</evidence>
<evidence type="ECO:0000313" key="14">
    <source>
        <dbReference type="Proteomes" id="UP000215158"/>
    </source>
</evidence>
<dbReference type="GO" id="GO:0004814">
    <property type="term" value="F:arginine-tRNA ligase activity"/>
    <property type="evidence" value="ECO:0007669"/>
    <property type="project" value="InterPro"/>
</dbReference>
<dbReference type="InterPro" id="IPR015944">
    <property type="entry name" value="Gly-tRNA-synth_bsu"/>
</dbReference>
<dbReference type="PANTHER" id="PTHR30075:SF2">
    <property type="entry name" value="GLYCINE--TRNA LIGASE, CHLOROPLASTIC_MITOCHONDRIAL 2"/>
    <property type="match status" value="1"/>
</dbReference>
<keyword evidence="7 11" id="KW-0067">ATP-binding</keyword>
<keyword evidence="5 11" id="KW-0436">Ligase</keyword>
<organism evidence="13 14">
    <name type="scientific">Paraburkholderia aromaticivorans</name>
    <dbReference type="NCBI Taxonomy" id="2026199"/>
    <lineage>
        <taxon>Bacteria</taxon>
        <taxon>Pseudomonadati</taxon>
        <taxon>Pseudomonadota</taxon>
        <taxon>Betaproteobacteria</taxon>
        <taxon>Burkholderiales</taxon>
        <taxon>Burkholderiaceae</taxon>
        <taxon>Paraburkholderia</taxon>
    </lineage>
</organism>
<comment type="subunit">
    <text evidence="3 11">Tetramer of two alpha and two beta subunits.</text>
</comment>
<dbReference type="GO" id="GO:0005829">
    <property type="term" value="C:cytosol"/>
    <property type="evidence" value="ECO:0007669"/>
    <property type="project" value="TreeGrafter"/>
</dbReference>
<dbReference type="Pfam" id="PF05746">
    <property type="entry name" value="DALR_1"/>
    <property type="match status" value="1"/>
</dbReference>
<dbReference type="EMBL" id="CP022989">
    <property type="protein sequence ID" value="ASV97193.1"/>
    <property type="molecule type" value="Genomic_DNA"/>
</dbReference>
<proteinExistence type="inferred from homology"/>
<keyword evidence="4 11" id="KW-0963">Cytoplasm</keyword>
<evidence type="ECO:0000256" key="7">
    <source>
        <dbReference type="ARBA" id="ARBA00022840"/>
    </source>
</evidence>
<keyword evidence="9 11" id="KW-0030">Aminoacyl-tRNA synthetase</keyword>
<dbReference type="SUPFAM" id="SSF109604">
    <property type="entry name" value="HD-domain/PDEase-like"/>
    <property type="match status" value="1"/>
</dbReference>
<evidence type="ECO:0000313" key="13">
    <source>
        <dbReference type="EMBL" id="ASV97193.1"/>
    </source>
</evidence>
<dbReference type="GO" id="GO:0006420">
    <property type="term" value="P:arginyl-tRNA aminoacylation"/>
    <property type="evidence" value="ECO:0007669"/>
    <property type="project" value="InterPro"/>
</dbReference>
<dbReference type="PROSITE" id="PS50861">
    <property type="entry name" value="AA_TRNA_LIGASE_II_GLYAB"/>
    <property type="match status" value="1"/>
</dbReference>
<dbReference type="HAMAP" id="MF_00255">
    <property type="entry name" value="Gly_tRNA_synth_beta"/>
    <property type="match status" value="1"/>
</dbReference>
<comment type="subcellular location">
    <subcellularLocation>
        <location evidence="1 11">Cytoplasm</location>
    </subcellularLocation>
</comment>
<evidence type="ECO:0000256" key="1">
    <source>
        <dbReference type="ARBA" id="ARBA00004496"/>
    </source>
</evidence>
<evidence type="ECO:0000256" key="11">
    <source>
        <dbReference type="HAMAP-Rule" id="MF_00255"/>
    </source>
</evidence>
<evidence type="ECO:0000256" key="2">
    <source>
        <dbReference type="ARBA" id="ARBA00008226"/>
    </source>
</evidence>
<protein>
    <recommendedName>
        <fullName evidence="11">Glycine--tRNA ligase beta subunit</fullName>
        <ecNumber evidence="11">6.1.1.14</ecNumber>
    </recommendedName>
    <alternativeName>
        <fullName evidence="11">Glycyl-tRNA synthetase beta subunit</fullName>
        <shortName evidence="11">GlyRS</shortName>
    </alternativeName>
</protein>
<evidence type="ECO:0000256" key="10">
    <source>
        <dbReference type="ARBA" id="ARBA00047937"/>
    </source>
</evidence>
<accession>A0A248VDS3</accession>
<dbReference type="Proteomes" id="UP000215158">
    <property type="component" value="Chromosome 1"/>
</dbReference>
<evidence type="ECO:0000259" key="12">
    <source>
        <dbReference type="SMART" id="SM00836"/>
    </source>
</evidence>
<dbReference type="GO" id="GO:0006426">
    <property type="term" value="P:glycyl-tRNA aminoacylation"/>
    <property type="evidence" value="ECO:0007669"/>
    <property type="project" value="UniProtKB-UniRule"/>
</dbReference>
<dbReference type="GO" id="GO:0004820">
    <property type="term" value="F:glycine-tRNA ligase activity"/>
    <property type="evidence" value="ECO:0007669"/>
    <property type="project" value="UniProtKB-UniRule"/>
</dbReference>
<dbReference type="GO" id="GO:0005524">
    <property type="term" value="F:ATP binding"/>
    <property type="evidence" value="ECO:0007669"/>
    <property type="project" value="UniProtKB-UniRule"/>
</dbReference>
<dbReference type="NCBIfam" id="TIGR00211">
    <property type="entry name" value="glyS"/>
    <property type="match status" value="1"/>
</dbReference>
<feature type="domain" description="DALR anticodon binding" evidence="12">
    <location>
        <begin position="594"/>
        <end position="697"/>
    </location>
</feature>
<dbReference type="SMART" id="SM00836">
    <property type="entry name" value="DALR_1"/>
    <property type="match status" value="1"/>
</dbReference>
<dbReference type="AlphaFoldDB" id="A0A248VDS3"/>
<comment type="catalytic activity">
    <reaction evidence="10 11">
        <text>tRNA(Gly) + glycine + ATP = glycyl-tRNA(Gly) + AMP + diphosphate</text>
        <dbReference type="Rhea" id="RHEA:16013"/>
        <dbReference type="Rhea" id="RHEA-COMP:9664"/>
        <dbReference type="Rhea" id="RHEA-COMP:9683"/>
        <dbReference type="ChEBI" id="CHEBI:30616"/>
        <dbReference type="ChEBI" id="CHEBI:33019"/>
        <dbReference type="ChEBI" id="CHEBI:57305"/>
        <dbReference type="ChEBI" id="CHEBI:78442"/>
        <dbReference type="ChEBI" id="CHEBI:78522"/>
        <dbReference type="ChEBI" id="CHEBI:456215"/>
        <dbReference type="EC" id="6.1.1.14"/>
    </reaction>
</comment>
<evidence type="ECO:0000256" key="8">
    <source>
        <dbReference type="ARBA" id="ARBA00022917"/>
    </source>
</evidence>